<feature type="region of interest" description="Disordered" evidence="1">
    <location>
        <begin position="1"/>
        <end position="42"/>
    </location>
</feature>
<dbReference type="InParanoid" id="A0A077ZWC0"/>
<organism evidence="2 3">
    <name type="scientific">Stylonychia lemnae</name>
    <name type="common">Ciliate</name>
    <dbReference type="NCBI Taxonomy" id="5949"/>
    <lineage>
        <taxon>Eukaryota</taxon>
        <taxon>Sar</taxon>
        <taxon>Alveolata</taxon>
        <taxon>Ciliophora</taxon>
        <taxon>Intramacronucleata</taxon>
        <taxon>Spirotrichea</taxon>
        <taxon>Stichotrichia</taxon>
        <taxon>Sporadotrichida</taxon>
        <taxon>Oxytrichidae</taxon>
        <taxon>Stylonychinae</taxon>
        <taxon>Stylonychia</taxon>
    </lineage>
</organism>
<name>A0A077ZWC0_STYLE</name>
<reference evidence="2 3" key="1">
    <citation type="submission" date="2014-06" db="EMBL/GenBank/DDBJ databases">
        <authorList>
            <person name="Swart Estienne"/>
        </authorList>
    </citation>
    <scope>NUCLEOTIDE SEQUENCE [LARGE SCALE GENOMIC DNA]</scope>
    <source>
        <strain evidence="2 3">130c</strain>
    </source>
</reference>
<proteinExistence type="predicted"/>
<evidence type="ECO:0000256" key="1">
    <source>
        <dbReference type="SAM" id="MobiDB-lite"/>
    </source>
</evidence>
<dbReference type="AlphaFoldDB" id="A0A077ZWC0"/>
<evidence type="ECO:0000313" key="3">
    <source>
        <dbReference type="Proteomes" id="UP000039865"/>
    </source>
</evidence>
<dbReference type="Proteomes" id="UP000039865">
    <property type="component" value="Unassembled WGS sequence"/>
</dbReference>
<protein>
    <submittedName>
        <fullName evidence="2">Uncharacterized protein</fullName>
    </submittedName>
</protein>
<gene>
    <name evidence="2" type="primary">Contig16912.g18013</name>
    <name evidence="2" type="ORF">STYLEM_1705</name>
</gene>
<feature type="compositionally biased region" description="Basic and acidic residues" evidence="1">
    <location>
        <begin position="16"/>
        <end position="42"/>
    </location>
</feature>
<evidence type="ECO:0000313" key="2">
    <source>
        <dbReference type="EMBL" id="CDW72741.1"/>
    </source>
</evidence>
<dbReference type="EMBL" id="CCKQ01001633">
    <property type="protein sequence ID" value="CDW72741.1"/>
    <property type="molecule type" value="Genomic_DNA"/>
</dbReference>
<sequence>MKVALDKPKTQIFNSPDDKYKHSMHKSREDSTRRLKGEEKSQKFKPLIQVKKQENFQMKKRMSILLQDTFNFQHSKKYTSHTPKLNLASQFNHQNIPTVKVQAKTNTDLQHVNSQPQLSLQENQAQISKFLKNVENCRKKFQKDTKRFNNQHNQFKNSVNELEEFVDFKILNPYEKFQEEVRQELLDKSHHVKPRNFELKKQTKVLNDYPLEETIRAFDGYIDLDSGVLFNKDVSRKLIESSIKEEQSKKKNYTMHYL</sequence>
<accession>A0A077ZWC0</accession>
<keyword evidence="3" id="KW-1185">Reference proteome</keyword>